<evidence type="ECO:0000313" key="3">
    <source>
        <dbReference type="Proteomes" id="UP001158986"/>
    </source>
</evidence>
<comment type="caution">
    <text evidence="1">The sequence shown here is derived from an EMBL/GenBank/DDBJ whole genome shotgun (WGS) entry which is preliminary data.</text>
</comment>
<accession>A0AAU9KKS8</accession>
<dbReference type="Proteomes" id="UP001158986">
    <property type="component" value="Unassembled WGS sequence"/>
</dbReference>
<evidence type="ECO:0000313" key="4">
    <source>
        <dbReference type="Proteomes" id="UP001160483"/>
    </source>
</evidence>
<proteinExistence type="predicted"/>
<dbReference type="EMBL" id="CAKLCB010000360">
    <property type="protein sequence ID" value="CAH0520525.1"/>
    <property type="molecule type" value="Genomic_DNA"/>
</dbReference>
<gene>
    <name evidence="2" type="ORF">PBS001_LOCUS7002</name>
    <name evidence="1" type="ORF">PBS003_LOCUS1314</name>
</gene>
<sequence>MDLLSGRSTYFYHQLLELISTYLSFAIMEPGVPELLSEDEVRDVDEHHKRYLHDIPPLPMDDRSCNEALAKLVQVKMQHANRIISRPDDWLVFDPVQEKLVLQKHLTGVRENHKCLNKHYNGSKLGHCRERELIEDCDQASLFDADVTDVQVMQTEKNIDTNVKDIRVMRTGKNVDTDMPTKRPPEVAT</sequence>
<evidence type="ECO:0000313" key="2">
    <source>
        <dbReference type="EMBL" id="CAH0520525.1"/>
    </source>
</evidence>
<evidence type="ECO:0000313" key="1">
    <source>
        <dbReference type="EMBL" id="CAH0474469.1"/>
    </source>
</evidence>
<dbReference type="EMBL" id="CAKKTJ010000109">
    <property type="protein sequence ID" value="CAH0474469.1"/>
    <property type="molecule type" value="Genomic_DNA"/>
</dbReference>
<protein>
    <submittedName>
        <fullName evidence="1">Uncharacterized protein</fullName>
    </submittedName>
</protein>
<keyword evidence="3" id="KW-1185">Reference proteome</keyword>
<name>A0AAU9KKS8_9STRA</name>
<reference evidence="1 3" key="1">
    <citation type="submission" date="2021-11" db="EMBL/GenBank/DDBJ databases">
        <authorList>
            <person name="Islam A."/>
            <person name="Islam S."/>
            <person name="Flora M.S."/>
            <person name="Rahman M."/>
            <person name="Ziaur R.M."/>
            <person name="Epstein J.H."/>
            <person name="Hassan M."/>
            <person name="Klassen M."/>
            <person name="Woodard K."/>
            <person name="Webb A."/>
            <person name="Webby R.J."/>
            <person name="El Zowalaty M.E."/>
        </authorList>
    </citation>
    <scope>NUCLEOTIDE SEQUENCE</scope>
    <source>
        <strain evidence="2">Pbs1</strain>
        <strain evidence="1">Pbs3</strain>
    </source>
</reference>
<organism evidence="1 4">
    <name type="scientific">Peronospora belbahrii</name>
    <dbReference type="NCBI Taxonomy" id="622444"/>
    <lineage>
        <taxon>Eukaryota</taxon>
        <taxon>Sar</taxon>
        <taxon>Stramenopiles</taxon>
        <taxon>Oomycota</taxon>
        <taxon>Peronosporomycetes</taxon>
        <taxon>Peronosporales</taxon>
        <taxon>Peronosporaceae</taxon>
        <taxon>Peronospora</taxon>
    </lineage>
</organism>
<dbReference type="Proteomes" id="UP001160483">
    <property type="component" value="Unassembled WGS sequence"/>
</dbReference>
<dbReference type="AlphaFoldDB" id="A0AAU9KKS8"/>